<evidence type="ECO:0000256" key="7">
    <source>
        <dbReference type="ARBA" id="ARBA00023239"/>
    </source>
</evidence>
<comment type="similarity">
    <text evidence="2 9">Belongs to the thioester dehydratase family. FabZ subfamily.</text>
</comment>
<keyword evidence="4 9" id="KW-0444">Lipid biosynthesis</keyword>
<dbReference type="Pfam" id="PF07977">
    <property type="entry name" value="FabA"/>
    <property type="match status" value="1"/>
</dbReference>
<sequence>MDIMEVLEHLPQRYPFLLVDRVVAIEPGKSIHAYKNVSINEPHFVGHFPGYPVMPGVLIMEALAQAAGILAFKTAGEKPTPNSLFFFAGIDEARFKKPVMPGDQLHLHVEIERHMRGVWKFKAEARVDGQLVAEARLMSAKRDI</sequence>
<dbReference type="PANTHER" id="PTHR30272:SF1">
    <property type="entry name" value="3-HYDROXYACYL-[ACYL-CARRIER-PROTEIN] DEHYDRATASE"/>
    <property type="match status" value="1"/>
</dbReference>
<dbReference type="InterPro" id="IPR013114">
    <property type="entry name" value="FabA_FabZ"/>
</dbReference>
<dbReference type="PANTHER" id="PTHR30272">
    <property type="entry name" value="3-HYDROXYACYL-[ACYL-CARRIER-PROTEIN] DEHYDRATASE"/>
    <property type="match status" value="1"/>
</dbReference>
<evidence type="ECO:0000256" key="8">
    <source>
        <dbReference type="ARBA" id="ARBA00025049"/>
    </source>
</evidence>
<evidence type="ECO:0000256" key="9">
    <source>
        <dbReference type="HAMAP-Rule" id="MF_00406"/>
    </source>
</evidence>
<dbReference type="AlphaFoldDB" id="A0A9D7LMM5"/>
<dbReference type="EMBL" id="JADKBR010000011">
    <property type="protein sequence ID" value="MBK8890617.1"/>
    <property type="molecule type" value="Genomic_DNA"/>
</dbReference>
<dbReference type="InterPro" id="IPR029069">
    <property type="entry name" value="HotDog_dom_sf"/>
</dbReference>
<dbReference type="GO" id="GO:0009245">
    <property type="term" value="P:lipid A biosynthetic process"/>
    <property type="evidence" value="ECO:0007669"/>
    <property type="project" value="UniProtKB-UniRule"/>
</dbReference>
<accession>A0A9D7LMM5</accession>
<dbReference type="SUPFAM" id="SSF54637">
    <property type="entry name" value="Thioesterase/thiol ester dehydrase-isomerase"/>
    <property type="match status" value="1"/>
</dbReference>
<keyword evidence="6 9" id="KW-0443">Lipid metabolism</keyword>
<dbReference type="InterPro" id="IPR010084">
    <property type="entry name" value="FabZ"/>
</dbReference>
<name>A0A9D7LMM5_9RHOO</name>
<evidence type="ECO:0000256" key="2">
    <source>
        <dbReference type="ARBA" id="ARBA00009174"/>
    </source>
</evidence>
<evidence type="ECO:0000313" key="11">
    <source>
        <dbReference type="Proteomes" id="UP000808146"/>
    </source>
</evidence>
<evidence type="ECO:0000256" key="1">
    <source>
        <dbReference type="ARBA" id="ARBA00004496"/>
    </source>
</evidence>
<protein>
    <recommendedName>
        <fullName evidence="9">3-hydroxyacyl-[acyl-carrier-protein] dehydratase FabZ</fullName>
        <ecNumber evidence="9">4.2.1.59</ecNumber>
    </recommendedName>
    <alternativeName>
        <fullName evidence="9">(3R)-hydroxymyristoyl-[acyl-carrier-protein] dehydratase</fullName>
        <shortName evidence="9">(3R)-hydroxymyristoyl-ACP dehydrase</shortName>
    </alternativeName>
    <alternativeName>
        <fullName evidence="9">Beta-hydroxyacyl-ACP dehydratase</fullName>
    </alternativeName>
</protein>
<dbReference type="EC" id="4.2.1.59" evidence="9"/>
<comment type="function">
    <text evidence="8 9">Involved in unsaturated fatty acids biosynthesis. Catalyzes the dehydration of short chain beta-hydroxyacyl-ACPs and long chain saturated and unsaturated beta-hydroxyacyl-ACPs.</text>
</comment>
<comment type="subcellular location">
    <subcellularLocation>
        <location evidence="1 9">Cytoplasm</location>
    </subcellularLocation>
</comment>
<keyword evidence="7 9" id="KW-0456">Lyase</keyword>
<dbReference type="GO" id="GO:0006633">
    <property type="term" value="P:fatty acid biosynthetic process"/>
    <property type="evidence" value="ECO:0007669"/>
    <property type="project" value="UniProtKB-UniRule"/>
</dbReference>
<comment type="catalytic activity">
    <reaction evidence="9">
        <text>a (3R)-hydroxyacyl-[ACP] = a (2E)-enoyl-[ACP] + H2O</text>
        <dbReference type="Rhea" id="RHEA:13097"/>
        <dbReference type="Rhea" id="RHEA-COMP:9925"/>
        <dbReference type="Rhea" id="RHEA-COMP:9945"/>
        <dbReference type="ChEBI" id="CHEBI:15377"/>
        <dbReference type="ChEBI" id="CHEBI:78784"/>
        <dbReference type="ChEBI" id="CHEBI:78827"/>
        <dbReference type="EC" id="4.2.1.59"/>
    </reaction>
</comment>
<feature type="active site" evidence="9">
    <location>
        <position position="47"/>
    </location>
</feature>
<keyword evidence="5 9" id="KW-0441">Lipid A biosynthesis</keyword>
<dbReference type="Proteomes" id="UP000808146">
    <property type="component" value="Unassembled WGS sequence"/>
</dbReference>
<evidence type="ECO:0000256" key="6">
    <source>
        <dbReference type="ARBA" id="ARBA00023098"/>
    </source>
</evidence>
<dbReference type="GO" id="GO:0019171">
    <property type="term" value="F:(3R)-hydroxyacyl-[acyl-carrier-protein] dehydratase activity"/>
    <property type="evidence" value="ECO:0007669"/>
    <property type="project" value="UniProtKB-EC"/>
</dbReference>
<comment type="caution">
    <text evidence="10">The sequence shown here is derived from an EMBL/GenBank/DDBJ whole genome shotgun (WGS) entry which is preliminary data.</text>
</comment>
<dbReference type="HAMAP" id="MF_00406">
    <property type="entry name" value="FabZ"/>
    <property type="match status" value="1"/>
</dbReference>
<reference evidence="10" key="1">
    <citation type="submission" date="2020-10" db="EMBL/GenBank/DDBJ databases">
        <title>Connecting structure to function with the recovery of over 1000 high-quality activated sludge metagenome-assembled genomes encoding full-length rRNA genes using long-read sequencing.</title>
        <authorList>
            <person name="Singleton C.M."/>
            <person name="Petriglieri F."/>
            <person name="Kristensen J.M."/>
            <person name="Kirkegaard R.H."/>
            <person name="Michaelsen T.Y."/>
            <person name="Andersen M.H."/>
            <person name="Karst S.M."/>
            <person name="Dueholm M.S."/>
            <person name="Nielsen P.H."/>
            <person name="Albertsen M."/>
        </authorList>
    </citation>
    <scope>NUCLEOTIDE SEQUENCE</scope>
    <source>
        <strain evidence="10">OdNE_18-Q3-R46-58_BAT3C.305</strain>
    </source>
</reference>
<dbReference type="NCBIfam" id="NF000582">
    <property type="entry name" value="PRK00006.1"/>
    <property type="match status" value="1"/>
</dbReference>
<dbReference type="CDD" id="cd01288">
    <property type="entry name" value="FabZ"/>
    <property type="match status" value="1"/>
</dbReference>
<dbReference type="FunFam" id="3.10.129.10:FF:000001">
    <property type="entry name" value="3-hydroxyacyl-[acyl-carrier-protein] dehydratase FabZ"/>
    <property type="match status" value="1"/>
</dbReference>
<dbReference type="GO" id="GO:0005737">
    <property type="term" value="C:cytoplasm"/>
    <property type="evidence" value="ECO:0007669"/>
    <property type="project" value="UniProtKB-SubCell"/>
</dbReference>
<dbReference type="NCBIfam" id="TIGR01750">
    <property type="entry name" value="fabZ"/>
    <property type="match status" value="1"/>
</dbReference>
<keyword evidence="3 9" id="KW-0963">Cytoplasm</keyword>
<dbReference type="GO" id="GO:0016020">
    <property type="term" value="C:membrane"/>
    <property type="evidence" value="ECO:0007669"/>
    <property type="project" value="GOC"/>
</dbReference>
<evidence type="ECO:0000256" key="5">
    <source>
        <dbReference type="ARBA" id="ARBA00022556"/>
    </source>
</evidence>
<gene>
    <name evidence="9 10" type="primary">fabZ</name>
    <name evidence="10" type="ORF">IPN75_09555</name>
</gene>
<evidence type="ECO:0000256" key="4">
    <source>
        <dbReference type="ARBA" id="ARBA00022516"/>
    </source>
</evidence>
<dbReference type="Gene3D" id="3.10.129.10">
    <property type="entry name" value="Hotdog Thioesterase"/>
    <property type="match status" value="1"/>
</dbReference>
<evidence type="ECO:0000256" key="3">
    <source>
        <dbReference type="ARBA" id="ARBA00022490"/>
    </source>
</evidence>
<organism evidence="10 11">
    <name type="scientific">Candidatus Dechloromonas phosphorivorans</name>
    <dbReference type="NCBI Taxonomy" id="2899244"/>
    <lineage>
        <taxon>Bacteria</taxon>
        <taxon>Pseudomonadati</taxon>
        <taxon>Pseudomonadota</taxon>
        <taxon>Betaproteobacteria</taxon>
        <taxon>Rhodocyclales</taxon>
        <taxon>Azonexaceae</taxon>
        <taxon>Dechloromonas</taxon>
    </lineage>
</organism>
<evidence type="ECO:0000313" key="10">
    <source>
        <dbReference type="EMBL" id="MBK8890617.1"/>
    </source>
</evidence>
<proteinExistence type="inferred from homology"/>